<dbReference type="AlphaFoldDB" id="A0A699WMR4"/>
<feature type="region of interest" description="Disordered" evidence="2">
    <location>
        <begin position="54"/>
        <end position="121"/>
    </location>
</feature>
<reference evidence="3" key="1">
    <citation type="journal article" date="2019" name="Sci. Rep.">
        <title>Draft genome of Tanacetum cinerariifolium, the natural source of mosquito coil.</title>
        <authorList>
            <person name="Yamashiro T."/>
            <person name="Shiraishi A."/>
            <person name="Satake H."/>
            <person name="Nakayama K."/>
        </authorList>
    </citation>
    <scope>NUCLEOTIDE SEQUENCE</scope>
</reference>
<organism evidence="3">
    <name type="scientific">Tanacetum cinerariifolium</name>
    <name type="common">Dalmatian daisy</name>
    <name type="synonym">Chrysanthemum cinerariifolium</name>
    <dbReference type="NCBI Taxonomy" id="118510"/>
    <lineage>
        <taxon>Eukaryota</taxon>
        <taxon>Viridiplantae</taxon>
        <taxon>Streptophyta</taxon>
        <taxon>Embryophyta</taxon>
        <taxon>Tracheophyta</taxon>
        <taxon>Spermatophyta</taxon>
        <taxon>Magnoliopsida</taxon>
        <taxon>eudicotyledons</taxon>
        <taxon>Gunneridae</taxon>
        <taxon>Pentapetalae</taxon>
        <taxon>asterids</taxon>
        <taxon>campanulids</taxon>
        <taxon>Asterales</taxon>
        <taxon>Asteraceae</taxon>
        <taxon>Asteroideae</taxon>
        <taxon>Anthemideae</taxon>
        <taxon>Anthemidinae</taxon>
        <taxon>Tanacetum</taxon>
    </lineage>
</organism>
<keyword evidence="1" id="KW-0175">Coiled coil</keyword>
<sequence>ELKKQYNELNEQNNEYFIQVQAYKNSLKTLEKQKRVLQQNQFVSQALLLRTGKVNIPPVRPQPVPTGKPKASTLFPTGKPKVSTPVPTGKPKVSTPVPTGKPKVSTPVLSGRPNRPFSSSY</sequence>
<feature type="coiled-coil region" evidence="1">
    <location>
        <begin position="6"/>
        <end position="40"/>
    </location>
</feature>
<name>A0A699WMR4_TANCI</name>
<evidence type="ECO:0000256" key="2">
    <source>
        <dbReference type="SAM" id="MobiDB-lite"/>
    </source>
</evidence>
<proteinExistence type="predicted"/>
<accession>A0A699WMR4</accession>
<evidence type="ECO:0000256" key="1">
    <source>
        <dbReference type="SAM" id="Coils"/>
    </source>
</evidence>
<evidence type="ECO:0000313" key="3">
    <source>
        <dbReference type="EMBL" id="GFD48443.1"/>
    </source>
</evidence>
<dbReference type="EMBL" id="BKCJ011722201">
    <property type="protein sequence ID" value="GFD48443.1"/>
    <property type="molecule type" value="Genomic_DNA"/>
</dbReference>
<comment type="caution">
    <text evidence="3">The sequence shown here is derived from an EMBL/GenBank/DDBJ whole genome shotgun (WGS) entry which is preliminary data.</text>
</comment>
<feature type="non-terminal residue" evidence="3">
    <location>
        <position position="1"/>
    </location>
</feature>
<protein>
    <submittedName>
        <fullName evidence="3">Uncharacterized protein</fullName>
    </submittedName>
</protein>
<gene>
    <name evidence="3" type="ORF">Tci_920412</name>
</gene>